<keyword evidence="9" id="KW-1185">Reference proteome</keyword>
<reference evidence="8 9" key="1">
    <citation type="submission" date="2019-08" db="EMBL/GenBank/DDBJ databases">
        <title>Calorimonas adulescens gen. nov., sp. nov., an anaerobic thermophilic bacterium from Sakhalin hot spring.</title>
        <authorList>
            <person name="Khomyakova M.A."/>
            <person name="Merkel A.Y."/>
            <person name="Novikov A."/>
            <person name="Bonch-Osmolovskaya E.A."/>
            <person name="Slobodkin A.I."/>
        </authorList>
    </citation>
    <scope>NUCLEOTIDE SEQUENCE [LARGE SCALE GENOMIC DNA]</scope>
    <source>
        <strain evidence="8 9">A05MB</strain>
    </source>
</reference>
<feature type="transmembrane region" description="Helical" evidence="6">
    <location>
        <begin position="251"/>
        <end position="274"/>
    </location>
</feature>
<keyword evidence="3 6" id="KW-0812">Transmembrane</keyword>
<evidence type="ECO:0000256" key="2">
    <source>
        <dbReference type="ARBA" id="ARBA00022475"/>
    </source>
</evidence>
<evidence type="ECO:0000259" key="7">
    <source>
        <dbReference type="SMART" id="SM00849"/>
    </source>
</evidence>
<comment type="subcellular location">
    <subcellularLocation>
        <location evidence="1">Cell membrane</location>
        <topology evidence="1">Multi-pass membrane protein</topology>
    </subcellularLocation>
</comment>
<dbReference type="InterPro" id="IPR035681">
    <property type="entry name" value="ComA-like_MBL"/>
</dbReference>
<feature type="domain" description="Metallo-beta-lactamase" evidence="7">
    <location>
        <begin position="530"/>
        <end position="731"/>
    </location>
</feature>
<evidence type="ECO:0000256" key="4">
    <source>
        <dbReference type="ARBA" id="ARBA00022989"/>
    </source>
</evidence>
<dbReference type="InterPro" id="IPR052159">
    <property type="entry name" value="Competence_DNA_uptake"/>
</dbReference>
<feature type="transmembrane region" description="Helical" evidence="6">
    <location>
        <begin position="76"/>
        <end position="94"/>
    </location>
</feature>
<evidence type="ECO:0000256" key="5">
    <source>
        <dbReference type="ARBA" id="ARBA00023136"/>
    </source>
</evidence>
<feature type="transmembrane region" description="Helical" evidence="6">
    <location>
        <begin position="52"/>
        <end position="69"/>
    </location>
</feature>
<dbReference type="AlphaFoldDB" id="A0A5D8QCJ1"/>
<feature type="transmembrane region" description="Helical" evidence="6">
    <location>
        <begin position="448"/>
        <end position="468"/>
    </location>
</feature>
<dbReference type="PANTHER" id="PTHR30619:SF1">
    <property type="entry name" value="RECOMBINATION PROTEIN 2"/>
    <property type="match status" value="1"/>
</dbReference>
<feature type="transmembrane region" description="Helical" evidence="6">
    <location>
        <begin position="474"/>
        <end position="492"/>
    </location>
</feature>
<name>A0A5D8QCJ1_9THEO</name>
<dbReference type="NCBIfam" id="TIGR00360">
    <property type="entry name" value="ComEC_N-term"/>
    <property type="match status" value="1"/>
</dbReference>
<dbReference type="InterPro" id="IPR004477">
    <property type="entry name" value="ComEC_N"/>
</dbReference>
<evidence type="ECO:0000256" key="3">
    <source>
        <dbReference type="ARBA" id="ARBA00022692"/>
    </source>
</evidence>
<keyword evidence="4 6" id="KW-1133">Transmembrane helix</keyword>
<dbReference type="Pfam" id="PF03772">
    <property type="entry name" value="Competence"/>
    <property type="match status" value="1"/>
</dbReference>
<sequence>MRLKMFLKMLNVQRCLNNISFEFFYRRPLLYICISFMAGISVSYLLRPSLSLAFIFFALTIVMSILLYFKKMDITAMILLAILFLGQLYFLLFFNVGCIYEPGREYILKVMVYDAPEISGNRTTYVVKPEDGQAILLHTYNSKRLYQYGDVLKITVKPEIPKGETNPGGFNYREYLKRKGIYAVASANEGDIIYIGKIRDMRSIFINSRLWAIRTIGRLYPEREAAFLNSLIIGDRTNLKSDIEDSFINTGIIHVLAISGQHVNILLLFIFYALRFFNIRENKRNIIAITFIGFYVIMVGAMPSVVRAFIMSATVLLGRTYDEEVDVISGLALAAFIILLVNPLNLFDVGFQLSFGATLAILLFYRRIMGYLPIKGYLAETICLTISAEIGVLPLSIYYFFRLPVYTLLANILVVPFIPVIFIFGIISIISGGIFIPLAYGFAYLNTWLIKLVIVITEFISSIPYSVVLVQRPYIPVMIAYYLLVFIAFGFIRINHKRLVLACLVTAVALGIFFEPAYKDMNITFIDIGQGDSSLIRIGRTNILVDGGGSIKNEYSDFDVGEDVLLPYLLANHVTGIDVIFVSHTDNDHLGGLLPVAEKMGVRHIIMGKNPGDNDLYVKLKKISERRNIPITYLKRGDKMNIGKITIEVLNPGENETDINNSSLVFKLSYRETDVMYTGDIEMSGEADMVKSGMDLSTDILKVPHHGSATSSTQMFLDKARPVVSVISVGKNNYGQPNSAVIERLSRYSRIYRTDRDGAVIISTDGKNIKVKNWGG</sequence>
<feature type="transmembrane region" description="Helical" evidence="6">
    <location>
        <begin position="413"/>
        <end position="436"/>
    </location>
</feature>
<proteinExistence type="predicted"/>
<dbReference type="Gene3D" id="3.60.15.10">
    <property type="entry name" value="Ribonuclease Z/Hydroxyacylglutathione hydrolase-like"/>
    <property type="match status" value="1"/>
</dbReference>
<dbReference type="EMBL" id="VTPS01000010">
    <property type="protein sequence ID" value="TZE81829.1"/>
    <property type="molecule type" value="Genomic_DNA"/>
</dbReference>
<accession>A0A5D8QCJ1</accession>
<dbReference type="GO" id="GO:0030420">
    <property type="term" value="P:establishment of competence for transformation"/>
    <property type="evidence" value="ECO:0007669"/>
    <property type="project" value="InterPro"/>
</dbReference>
<keyword evidence="5 6" id="KW-0472">Membrane</keyword>
<dbReference type="InterPro" id="IPR036866">
    <property type="entry name" value="RibonucZ/Hydroxyglut_hydro"/>
</dbReference>
<dbReference type="CDD" id="cd07731">
    <property type="entry name" value="ComA-like_MBL-fold"/>
    <property type="match status" value="1"/>
</dbReference>
<feature type="transmembrane region" description="Helical" evidence="6">
    <location>
        <begin position="332"/>
        <end position="365"/>
    </location>
</feature>
<dbReference type="PANTHER" id="PTHR30619">
    <property type="entry name" value="DNA INTERNALIZATION/COMPETENCE PROTEIN COMEC/REC2"/>
    <property type="match status" value="1"/>
</dbReference>
<comment type="caution">
    <text evidence="8">The sequence shown here is derived from an EMBL/GenBank/DDBJ whole genome shotgun (WGS) entry which is preliminary data.</text>
</comment>
<dbReference type="NCBIfam" id="TIGR00361">
    <property type="entry name" value="ComEC_Rec2"/>
    <property type="match status" value="1"/>
</dbReference>
<dbReference type="GO" id="GO:0005886">
    <property type="term" value="C:plasma membrane"/>
    <property type="evidence" value="ECO:0007669"/>
    <property type="project" value="UniProtKB-SubCell"/>
</dbReference>
<dbReference type="SMART" id="SM00849">
    <property type="entry name" value="Lactamase_B"/>
    <property type="match status" value="1"/>
</dbReference>
<dbReference type="Pfam" id="PF13567">
    <property type="entry name" value="DUF4131"/>
    <property type="match status" value="1"/>
</dbReference>
<keyword evidence="2" id="KW-1003">Cell membrane</keyword>
<evidence type="ECO:0000313" key="8">
    <source>
        <dbReference type="EMBL" id="TZE81829.1"/>
    </source>
</evidence>
<organism evidence="8 9">
    <name type="scientific">Calorimonas adulescens</name>
    <dbReference type="NCBI Taxonomy" id="2606906"/>
    <lineage>
        <taxon>Bacteria</taxon>
        <taxon>Bacillati</taxon>
        <taxon>Bacillota</taxon>
        <taxon>Clostridia</taxon>
        <taxon>Thermoanaerobacterales</taxon>
        <taxon>Thermoanaerobacteraceae</taxon>
        <taxon>Calorimonas</taxon>
    </lineage>
</organism>
<gene>
    <name evidence="8" type="ORF">FWJ32_07575</name>
</gene>
<evidence type="ECO:0000313" key="9">
    <source>
        <dbReference type="Proteomes" id="UP000322976"/>
    </source>
</evidence>
<evidence type="ECO:0000256" key="6">
    <source>
        <dbReference type="SAM" id="Phobius"/>
    </source>
</evidence>
<dbReference type="InterPro" id="IPR001279">
    <property type="entry name" value="Metallo-B-lactamas"/>
</dbReference>
<dbReference type="InterPro" id="IPR004797">
    <property type="entry name" value="Competence_ComEC/Rec2"/>
</dbReference>
<feature type="transmembrane region" description="Helical" evidence="6">
    <location>
        <begin position="377"/>
        <end position="401"/>
    </location>
</feature>
<dbReference type="InterPro" id="IPR025405">
    <property type="entry name" value="DUF4131"/>
</dbReference>
<dbReference type="Proteomes" id="UP000322976">
    <property type="component" value="Unassembled WGS sequence"/>
</dbReference>
<feature type="transmembrane region" description="Helical" evidence="6">
    <location>
        <begin position="286"/>
        <end position="312"/>
    </location>
</feature>
<feature type="transmembrane region" description="Helical" evidence="6">
    <location>
        <begin position="499"/>
        <end position="518"/>
    </location>
</feature>
<dbReference type="SUPFAM" id="SSF56281">
    <property type="entry name" value="Metallo-hydrolase/oxidoreductase"/>
    <property type="match status" value="1"/>
</dbReference>
<dbReference type="Pfam" id="PF00753">
    <property type="entry name" value="Lactamase_B"/>
    <property type="match status" value="1"/>
</dbReference>
<protein>
    <submittedName>
        <fullName evidence="8">DNA internalization-related competence protein ComEC/Rec2</fullName>
    </submittedName>
</protein>
<evidence type="ECO:0000256" key="1">
    <source>
        <dbReference type="ARBA" id="ARBA00004651"/>
    </source>
</evidence>
<feature type="transmembrane region" description="Helical" evidence="6">
    <location>
        <begin position="29"/>
        <end position="46"/>
    </location>
</feature>